<evidence type="ECO:0000259" key="3">
    <source>
        <dbReference type="PROSITE" id="PS51194"/>
    </source>
</evidence>
<comment type="caution">
    <text evidence="4">The sequence shown here is derived from an EMBL/GenBank/DDBJ whole genome shotgun (WGS) entry which is preliminary data.</text>
</comment>
<dbReference type="GO" id="GO:0000209">
    <property type="term" value="P:protein polyubiquitination"/>
    <property type="evidence" value="ECO:0007669"/>
    <property type="project" value="TreeGrafter"/>
</dbReference>
<gene>
    <name evidence="4" type="ORF">J437_LFUL006029</name>
</gene>
<dbReference type="SMART" id="SM00490">
    <property type="entry name" value="HELICc"/>
    <property type="match status" value="1"/>
</dbReference>
<dbReference type="Pfam" id="PF00271">
    <property type="entry name" value="Helicase_C"/>
    <property type="match status" value="1"/>
</dbReference>
<dbReference type="Proteomes" id="UP000792457">
    <property type="component" value="Unassembled WGS sequence"/>
</dbReference>
<keyword evidence="1" id="KW-0378">Hydrolase</keyword>
<dbReference type="OrthoDB" id="423559at2759"/>
<protein>
    <recommendedName>
        <fullName evidence="3">Helicase C-terminal domain-containing protein</fullName>
    </recommendedName>
</protein>
<dbReference type="Gene3D" id="3.40.50.300">
    <property type="entry name" value="P-loop containing nucleotide triphosphate hydrolases"/>
    <property type="match status" value="1"/>
</dbReference>
<proteinExistence type="predicted"/>
<dbReference type="InterPro" id="IPR052583">
    <property type="entry name" value="ATP-helicase/E3_Ub-Ligase"/>
</dbReference>
<dbReference type="AlphaFoldDB" id="A0A8K0NXA4"/>
<dbReference type="InterPro" id="IPR027417">
    <property type="entry name" value="P-loop_NTPase"/>
</dbReference>
<evidence type="ECO:0000256" key="2">
    <source>
        <dbReference type="SAM" id="MobiDB-lite"/>
    </source>
</evidence>
<feature type="region of interest" description="Disordered" evidence="2">
    <location>
        <begin position="137"/>
        <end position="165"/>
    </location>
</feature>
<sequence length="165" mass="18129">MEIIGSALQANEIKFALLKHGQKFQANLSLFKDKDRDVTALLLPVHVGAKGLNLIEATHVILVEPILNQAMELQAIGRVHRIGQTRPTVVHRLIVRDTIEERMLEVFHGQQSASSDDLSSDSPSSVTIGNLRLLFESAERTPDNNPSTDVVGSSDASEERELPES</sequence>
<reference evidence="4" key="1">
    <citation type="submission" date="2013-04" db="EMBL/GenBank/DDBJ databases">
        <authorList>
            <person name="Qu J."/>
            <person name="Murali S.C."/>
            <person name="Bandaranaike D."/>
            <person name="Bellair M."/>
            <person name="Blankenburg K."/>
            <person name="Chao H."/>
            <person name="Dinh H."/>
            <person name="Doddapaneni H."/>
            <person name="Downs B."/>
            <person name="Dugan-Rocha S."/>
            <person name="Elkadiri S."/>
            <person name="Gnanaolivu R.D."/>
            <person name="Hernandez B."/>
            <person name="Javaid M."/>
            <person name="Jayaseelan J.C."/>
            <person name="Lee S."/>
            <person name="Li M."/>
            <person name="Ming W."/>
            <person name="Munidasa M."/>
            <person name="Muniz J."/>
            <person name="Nguyen L."/>
            <person name="Ongeri F."/>
            <person name="Osuji N."/>
            <person name="Pu L.-L."/>
            <person name="Puazo M."/>
            <person name="Qu C."/>
            <person name="Quiroz J."/>
            <person name="Raj R."/>
            <person name="Weissenberger G."/>
            <person name="Xin Y."/>
            <person name="Zou X."/>
            <person name="Han Y."/>
            <person name="Richards S."/>
            <person name="Worley K."/>
            <person name="Muzny D."/>
            <person name="Gibbs R."/>
        </authorList>
    </citation>
    <scope>NUCLEOTIDE SEQUENCE</scope>
    <source>
        <strain evidence="4">Sampled in the wild</strain>
    </source>
</reference>
<dbReference type="PROSITE" id="PS51194">
    <property type="entry name" value="HELICASE_CTER"/>
    <property type="match status" value="1"/>
</dbReference>
<feature type="compositionally biased region" description="Polar residues" evidence="2">
    <location>
        <begin position="143"/>
        <end position="155"/>
    </location>
</feature>
<reference evidence="4" key="2">
    <citation type="submission" date="2017-10" db="EMBL/GenBank/DDBJ databases">
        <title>Ladona fulva Genome sequencing and assembly.</title>
        <authorList>
            <person name="Murali S."/>
            <person name="Richards S."/>
            <person name="Bandaranaike D."/>
            <person name="Bellair M."/>
            <person name="Blankenburg K."/>
            <person name="Chao H."/>
            <person name="Dinh H."/>
            <person name="Doddapaneni H."/>
            <person name="Dugan-Rocha S."/>
            <person name="Elkadiri S."/>
            <person name="Gnanaolivu R."/>
            <person name="Hernandez B."/>
            <person name="Skinner E."/>
            <person name="Javaid M."/>
            <person name="Lee S."/>
            <person name="Li M."/>
            <person name="Ming W."/>
            <person name="Munidasa M."/>
            <person name="Muniz J."/>
            <person name="Nguyen L."/>
            <person name="Hughes D."/>
            <person name="Osuji N."/>
            <person name="Pu L.-L."/>
            <person name="Puazo M."/>
            <person name="Qu C."/>
            <person name="Quiroz J."/>
            <person name="Raj R."/>
            <person name="Weissenberger G."/>
            <person name="Xin Y."/>
            <person name="Zou X."/>
            <person name="Han Y."/>
            <person name="Worley K."/>
            <person name="Muzny D."/>
            <person name="Gibbs R."/>
        </authorList>
    </citation>
    <scope>NUCLEOTIDE SEQUENCE</scope>
    <source>
        <strain evidence="4">Sampled in the wild</strain>
    </source>
</reference>
<evidence type="ECO:0000313" key="5">
    <source>
        <dbReference type="Proteomes" id="UP000792457"/>
    </source>
</evidence>
<dbReference type="GO" id="GO:0006974">
    <property type="term" value="P:DNA damage response"/>
    <property type="evidence" value="ECO:0007669"/>
    <property type="project" value="TreeGrafter"/>
</dbReference>
<keyword evidence="5" id="KW-1185">Reference proteome</keyword>
<dbReference type="GO" id="GO:0005634">
    <property type="term" value="C:nucleus"/>
    <property type="evidence" value="ECO:0007669"/>
    <property type="project" value="TreeGrafter"/>
</dbReference>
<dbReference type="InterPro" id="IPR001650">
    <property type="entry name" value="Helicase_C-like"/>
</dbReference>
<dbReference type="EMBL" id="KZ308221">
    <property type="protein sequence ID" value="KAG8225018.1"/>
    <property type="molecule type" value="Genomic_DNA"/>
</dbReference>
<dbReference type="PANTHER" id="PTHR45865">
    <property type="entry name" value="E3 UBIQUITIN-PROTEIN LIGASE SHPRH FAMILY MEMBER"/>
    <property type="match status" value="1"/>
</dbReference>
<evidence type="ECO:0000313" key="4">
    <source>
        <dbReference type="EMBL" id="KAG8225018.1"/>
    </source>
</evidence>
<name>A0A8K0NXA4_LADFU</name>
<dbReference type="InterPro" id="IPR049730">
    <property type="entry name" value="SNF2/RAD54-like_C"/>
</dbReference>
<dbReference type="SUPFAM" id="SSF52540">
    <property type="entry name" value="P-loop containing nucleoside triphosphate hydrolases"/>
    <property type="match status" value="1"/>
</dbReference>
<organism evidence="4 5">
    <name type="scientific">Ladona fulva</name>
    <name type="common">Scarce chaser dragonfly</name>
    <name type="synonym">Libellula fulva</name>
    <dbReference type="NCBI Taxonomy" id="123851"/>
    <lineage>
        <taxon>Eukaryota</taxon>
        <taxon>Metazoa</taxon>
        <taxon>Ecdysozoa</taxon>
        <taxon>Arthropoda</taxon>
        <taxon>Hexapoda</taxon>
        <taxon>Insecta</taxon>
        <taxon>Pterygota</taxon>
        <taxon>Palaeoptera</taxon>
        <taxon>Odonata</taxon>
        <taxon>Epiprocta</taxon>
        <taxon>Anisoptera</taxon>
        <taxon>Libelluloidea</taxon>
        <taxon>Libellulidae</taxon>
        <taxon>Ladona</taxon>
    </lineage>
</organism>
<feature type="domain" description="Helicase C-terminal" evidence="3">
    <location>
        <begin position="1"/>
        <end position="132"/>
    </location>
</feature>
<dbReference type="GO" id="GO:0016787">
    <property type="term" value="F:hydrolase activity"/>
    <property type="evidence" value="ECO:0007669"/>
    <property type="project" value="UniProtKB-KW"/>
</dbReference>
<dbReference type="CDD" id="cd18793">
    <property type="entry name" value="SF2_C_SNF"/>
    <property type="match status" value="1"/>
</dbReference>
<accession>A0A8K0NXA4</accession>
<dbReference type="PANTHER" id="PTHR45865:SF1">
    <property type="entry name" value="E3 UBIQUITIN-PROTEIN LIGASE SHPRH"/>
    <property type="match status" value="1"/>
</dbReference>
<dbReference type="GO" id="GO:0061630">
    <property type="term" value="F:ubiquitin protein ligase activity"/>
    <property type="evidence" value="ECO:0007669"/>
    <property type="project" value="TreeGrafter"/>
</dbReference>
<evidence type="ECO:0000256" key="1">
    <source>
        <dbReference type="ARBA" id="ARBA00022801"/>
    </source>
</evidence>